<dbReference type="HOGENOM" id="CLU_2681132_0_0_9"/>
<dbReference type="GO" id="GO:0009252">
    <property type="term" value="P:peptidoglycan biosynthetic process"/>
    <property type="evidence" value="ECO:0007669"/>
    <property type="project" value="UniProtKB-UniPathway"/>
</dbReference>
<comment type="pathway">
    <text evidence="1 6">Cell wall biogenesis; peptidoglycan biosynthesis.</text>
</comment>
<dbReference type="CDD" id="cd16913">
    <property type="entry name" value="YkuD_like"/>
    <property type="match status" value="1"/>
</dbReference>
<dbReference type="KEGG" id="clt:CM240_0082"/>
<keyword evidence="3 6" id="KW-0133">Cell shape</keyword>
<dbReference type="PATRIC" id="fig|1216932.3.peg.67"/>
<dbReference type="GO" id="GO:0016740">
    <property type="term" value="F:transferase activity"/>
    <property type="evidence" value="ECO:0007669"/>
    <property type="project" value="UniProtKB-KW"/>
</dbReference>
<keyword evidence="5 6" id="KW-0961">Cell wall biogenesis/degradation</keyword>
<dbReference type="Proteomes" id="UP000019426">
    <property type="component" value="Chromosome M2/40_rep1"/>
</dbReference>
<evidence type="ECO:0000313" key="8">
    <source>
        <dbReference type="EMBL" id="CDM67261.1"/>
    </source>
</evidence>
<dbReference type="EMBL" id="HG917868">
    <property type="protein sequence ID" value="CDM67261.1"/>
    <property type="molecule type" value="Genomic_DNA"/>
</dbReference>
<evidence type="ECO:0000256" key="4">
    <source>
        <dbReference type="ARBA" id="ARBA00022984"/>
    </source>
</evidence>
<reference evidence="8 9" key="1">
    <citation type="submission" date="2013-11" db="EMBL/GenBank/DDBJ databases">
        <title>Complete genome sequence of Clostridum sp. M2/40.</title>
        <authorList>
            <person name="Wibberg D."/>
            <person name="Puehler A."/>
            <person name="Schlueter A."/>
        </authorList>
    </citation>
    <scope>NUCLEOTIDE SEQUENCE [LARGE SCALE GENOMIC DNA]</scope>
    <source>
        <strain evidence="9">M2/40</strain>
    </source>
</reference>
<evidence type="ECO:0000259" key="7">
    <source>
        <dbReference type="PROSITE" id="PS52029"/>
    </source>
</evidence>
<evidence type="ECO:0000256" key="1">
    <source>
        <dbReference type="ARBA" id="ARBA00004752"/>
    </source>
</evidence>
<evidence type="ECO:0000313" key="9">
    <source>
        <dbReference type="Proteomes" id="UP000019426"/>
    </source>
</evidence>
<evidence type="ECO:0000256" key="3">
    <source>
        <dbReference type="ARBA" id="ARBA00022960"/>
    </source>
</evidence>
<dbReference type="AlphaFoldDB" id="W6RRQ6"/>
<dbReference type="PANTHER" id="PTHR38589">
    <property type="entry name" value="BLR0621 PROTEIN"/>
    <property type="match status" value="1"/>
</dbReference>
<feature type="active site" description="Proton donor/acceptor" evidence="6">
    <location>
        <position position="31"/>
    </location>
</feature>
<dbReference type="GO" id="GO:0008360">
    <property type="term" value="P:regulation of cell shape"/>
    <property type="evidence" value="ECO:0007669"/>
    <property type="project" value="UniProtKB-UniRule"/>
</dbReference>
<feature type="domain" description="L,D-TPase catalytic" evidence="7">
    <location>
        <begin position="1"/>
        <end position="65"/>
    </location>
</feature>
<keyword evidence="9" id="KW-1185">Reference proteome</keyword>
<proteinExistence type="predicted"/>
<dbReference type="InterPro" id="IPR038063">
    <property type="entry name" value="Transpep_catalytic_dom"/>
</dbReference>
<sequence length="74" mass="7875">MIDEQVAYKYGAVINYNTNCVPGAGSAIFLHCIKGNATGGCVAVPESTMIHLLQCMNSGTRIVIATNSSTIYNY</sequence>
<protein>
    <recommendedName>
        <fullName evidence="7">L,D-TPase catalytic domain-containing protein</fullName>
    </recommendedName>
</protein>
<dbReference type="UniPathway" id="UPA00219"/>
<organism evidence="8 9">
    <name type="scientific">Clostridium bornimense</name>
    <dbReference type="NCBI Taxonomy" id="1216932"/>
    <lineage>
        <taxon>Bacteria</taxon>
        <taxon>Bacillati</taxon>
        <taxon>Bacillota</taxon>
        <taxon>Clostridia</taxon>
        <taxon>Eubacteriales</taxon>
        <taxon>Clostridiaceae</taxon>
        <taxon>Clostridium</taxon>
    </lineage>
</organism>
<evidence type="ECO:0000256" key="2">
    <source>
        <dbReference type="ARBA" id="ARBA00022679"/>
    </source>
</evidence>
<keyword evidence="4 6" id="KW-0573">Peptidoglycan synthesis</keyword>
<accession>W6RRQ6</accession>
<name>W6RRQ6_9CLOT</name>
<dbReference type="PROSITE" id="PS52029">
    <property type="entry name" value="LD_TPASE"/>
    <property type="match status" value="1"/>
</dbReference>
<keyword evidence="2" id="KW-0808">Transferase</keyword>
<evidence type="ECO:0000256" key="6">
    <source>
        <dbReference type="PROSITE-ProRule" id="PRU01373"/>
    </source>
</evidence>
<feature type="active site" description="Nucleophile" evidence="6">
    <location>
        <position position="41"/>
    </location>
</feature>
<gene>
    <name evidence="8" type="ORF">CM240_0082</name>
</gene>
<evidence type="ECO:0000256" key="5">
    <source>
        <dbReference type="ARBA" id="ARBA00023316"/>
    </source>
</evidence>
<dbReference type="SUPFAM" id="SSF141523">
    <property type="entry name" value="L,D-transpeptidase catalytic domain-like"/>
    <property type="match status" value="1"/>
</dbReference>
<dbReference type="InterPro" id="IPR005490">
    <property type="entry name" value="LD_TPept_cat_dom"/>
</dbReference>
<dbReference type="GO" id="GO:0071555">
    <property type="term" value="P:cell wall organization"/>
    <property type="evidence" value="ECO:0007669"/>
    <property type="project" value="UniProtKB-UniRule"/>
</dbReference>
<dbReference type="PANTHER" id="PTHR38589:SF1">
    <property type="entry name" value="BLR0621 PROTEIN"/>
    <property type="match status" value="1"/>
</dbReference>